<organism evidence="1 2">
    <name type="scientific">Lactococcus petauri</name>
    <dbReference type="NCBI Taxonomy" id="1940789"/>
    <lineage>
        <taxon>Bacteria</taxon>
        <taxon>Bacillati</taxon>
        <taxon>Bacillota</taxon>
        <taxon>Bacilli</taxon>
        <taxon>Lactobacillales</taxon>
        <taxon>Streptococcaceae</taxon>
        <taxon>Lactococcus</taxon>
    </lineage>
</organism>
<evidence type="ECO:0000313" key="1">
    <source>
        <dbReference type="EMBL" id="OUK05149.1"/>
    </source>
</evidence>
<sequence length="83" mass="9707">MIIKYCNGLSQQLEEHQKVKEILQALIELPEDAVILFWDENHLENFISLPLHTLDKEDLDEHHPILQIFVSDMLVYAGQPLEN</sequence>
<dbReference type="Proteomes" id="UP000194606">
    <property type="component" value="Unassembled WGS sequence"/>
</dbReference>
<accession>A0A252CFM2</accession>
<gene>
    <name evidence="1" type="ORF">BZZ03_00055</name>
</gene>
<dbReference type="EMBL" id="MUIZ01000001">
    <property type="protein sequence ID" value="OUK05149.1"/>
    <property type="molecule type" value="Genomic_DNA"/>
</dbReference>
<comment type="caution">
    <text evidence="1">The sequence shown here is derived from an EMBL/GenBank/DDBJ whole genome shotgun (WGS) entry which is preliminary data.</text>
</comment>
<dbReference type="AlphaFoldDB" id="A0A252CFM2"/>
<protein>
    <submittedName>
        <fullName evidence="1">Uncharacterized protein</fullName>
    </submittedName>
</protein>
<dbReference type="RefSeq" id="WP_086581827.1">
    <property type="nucleotide sequence ID" value="NZ_MUIZ01000001.1"/>
</dbReference>
<reference evidence="1 2" key="1">
    <citation type="submission" date="2017-02" db="EMBL/GenBank/DDBJ databases">
        <authorList>
            <person name="Peterson S.W."/>
        </authorList>
    </citation>
    <scope>NUCLEOTIDE SEQUENCE [LARGE SCALE GENOMIC DNA]</scope>
    <source>
        <strain evidence="1">159469</strain>
    </source>
</reference>
<proteinExistence type="predicted"/>
<name>A0A252CFM2_9LACT</name>
<evidence type="ECO:0000313" key="2">
    <source>
        <dbReference type="Proteomes" id="UP000194606"/>
    </source>
</evidence>